<dbReference type="PROSITE" id="PS51352">
    <property type="entry name" value="THIOREDOXIN_2"/>
    <property type="match status" value="1"/>
</dbReference>
<dbReference type="PANTHER" id="PTHR15337:SF11">
    <property type="entry name" value="THIOREDOXIN DOMAIN-CONTAINING PROTEIN"/>
    <property type="match status" value="1"/>
</dbReference>
<feature type="domain" description="Thioredoxin" evidence="3">
    <location>
        <begin position="1"/>
        <end position="143"/>
    </location>
</feature>
<evidence type="ECO:0000313" key="4">
    <source>
        <dbReference type="EMBL" id="KAA9040936.1"/>
    </source>
</evidence>
<feature type="signal peptide" evidence="2">
    <location>
        <begin position="1"/>
        <end position="19"/>
    </location>
</feature>
<accession>A0A5J5IJ04</accession>
<organism evidence="4 5">
    <name type="scientific">Ginsengibacter hankyongi</name>
    <dbReference type="NCBI Taxonomy" id="2607284"/>
    <lineage>
        <taxon>Bacteria</taxon>
        <taxon>Pseudomonadati</taxon>
        <taxon>Bacteroidota</taxon>
        <taxon>Chitinophagia</taxon>
        <taxon>Chitinophagales</taxon>
        <taxon>Chitinophagaceae</taxon>
        <taxon>Ginsengibacter</taxon>
    </lineage>
</organism>
<dbReference type="PANTHER" id="PTHR15337">
    <property type="entry name" value="ANTERIOR GRADIENT PROTEIN-RELATED"/>
    <property type="match status" value="1"/>
</dbReference>
<dbReference type="SUPFAM" id="SSF52833">
    <property type="entry name" value="Thioredoxin-like"/>
    <property type="match status" value="1"/>
</dbReference>
<sequence length="146" mass="16730">MNKLLLLAFSITTMSFANWQPNFETAKKIAKEKHELILLNFSGSDWCGPCMRLRREILDNEVFTKMADTSLVMVNADFPRNKKNQLDAQTRKQNDALADKYNPDGKFPFTLLLNEDGKVLKTWDGFPDESAQQFSEEVGNICYANK</sequence>
<evidence type="ECO:0000313" key="5">
    <source>
        <dbReference type="Proteomes" id="UP000326903"/>
    </source>
</evidence>
<keyword evidence="5" id="KW-1185">Reference proteome</keyword>
<feature type="chain" id="PRO_5023906884" evidence="2">
    <location>
        <begin position="20"/>
        <end position="146"/>
    </location>
</feature>
<protein>
    <submittedName>
        <fullName evidence="4">Thioredoxin family protein</fullName>
    </submittedName>
</protein>
<comment type="caution">
    <text evidence="4">The sequence shown here is derived from an EMBL/GenBank/DDBJ whole genome shotgun (WGS) entry which is preliminary data.</text>
</comment>
<reference evidence="4 5" key="1">
    <citation type="submission" date="2019-09" db="EMBL/GenBank/DDBJ databases">
        <title>Draft genome sequence of Ginsengibacter sp. BR5-29.</title>
        <authorList>
            <person name="Im W.-T."/>
        </authorList>
    </citation>
    <scope>NUCLEOTIDE SEQUENCE [LARGE SCALE GENOMIC DNA]</scope>
    <source>
        <strain evidence="4 5">BR5-29</strain>
    </source>
</reference>
<proteinExistence type="predicted"/>
<keyword evidence="1 2" id="KW-0732">Signal</keyword>
<dbReference type="InterPro" id="IPR051099">
    <property type="entry name" value="AGR/TXD"/>
</dbReference>
<evidence type="ECO:0000256" key="1">
    <source>
        <dbReference type="ARBA" id="ARBA00022729"/>
    </source>
</evidence>
<evidence type="ECO:0000259" key="3">
    <source>
        <dbReference type="PROSITE" id="PS51352"/>
    </source>
</evidence>
<gene>
    <name evidence="4" type="ORF">FW778_02540</name>
</gene>
<dbReference type="Pfam" id="PF13899">
    <property type="entry name" value="Thioredoxin_7"/>
    <property type="match status" value="1"/>
</dbReference>
<dbReference type="InterPro" id="IPR036249">
    <property type="entry name" value="Thioredoxin-like_sf"/>
</dbReference>
<dbReference type="InterPro" id="IPR013766">
    <property type="entry name" value="Thioredoxin_domain"/>
</dbReference>
<dbReference type="Proteomes" id="UP000326903">
    <property type="component" value="Unassembled WGS sequence"/>
</dbReference>
<dbReference type="AlphaFoldDB" id="A0A5J5IJ04"/>
<dbReference type="Gene3D" id="3.40.30.10">
    <property type="entry name" value="Glutaredoxin"/>
    <property type="match status" value="1"/>
</dbReference>
<dbReference type="EMBL" id="VYQF01000001">
    <property type="protein sequence ID" value="KAA9040936.1"/>
    <property type="molecule type" value="Genomic_DNA"/>
</dbReference>
<dbReference type="RefSeq" id="WP_150413025.1">
    <property type="nucleotide sequence ID" value="NZ_VYQF01000001.1"/>
</dbReference>
<name>A0A5J5IJ04_9BACT</name>
<evidence type="ECO:0000256" key="2">
    <source>
        <dbReference type="SAM" id="SignalP"/>
    </source>
</evidence>